<evidence type="ECO:0000313" key="11">
    <source>
        <dbReference type="Proteomes" id="UP000656319"/>
    </source>
</evidence>
<evidence type="ECO:0000256" key="3">
    <source>
        <dbReference type="ARBA" id="ARBA00022519"/>
    </source>
</evidence>
<keyword evidence="5 8" id="KW-1133">Transmembrane helix</keyword>
<evidence type="ECO:0000256" key="6">
    <source>
        <dbReference type="ARBA" id="ARBA00023136"/>
    </source>
</evidence>
<evidence type="ECO:0000256" key="1">
    <source>
        <dbReference type="ARBA" id="ARBA00004429"/>
    </source>
</evidence>
<comment type="caution">
    <text evidence="10">The sequence shown here is derived from an EMBL/GenBank/DDBJ whole genome shotgun (WGS) entry which is preliminary data.</text>
</comment>
<dbReference type="PANTHER" id="PTHR33362">
    <property type="entry name" value="SIALIC ACID TRAP TRANSPORTER PERMEASE PROTEIN SIAT-RELATED"/>
    <property type="match status" value="1"/>
</dbReference>
<dbReference type="EMBL" id="CAJHCQ010000010">
    <property type="protein sequence ID" value="CAD6543385.1"/>
    <property type="molecule type" value="Genomic_DNA"/>
</dbReference>
<evidence type="ECO:0000259" key="9">
    <source>
        <dbReference type="Pfam" id="PF06808"/>
    </source>
</evidence>
<comment type="subcellular location">
    <subcellularLocation>
        <location evidence="1 7">Cell inner membrane</location>
        <topology evidence="1 7">Multi-pass membrane protein</topology>
    </subcellularLocation>
</comment>
<organism evidence="10 11">
    <name type="scientific">Paraburkholderia hiiakae</name>
    <dbReference type="NCBI Taxonomy" id="1081782"/>
    <lineage>
        <taxon>Bacteria</taxon>
        <taxon>Pseudomonadati</taxon>
        <taxon>Pseudomonadota</taxon>
        <taxon>Betaproteobacteria</taxon>
        <taxon>Burkholderiales</taxon>
        <taxon>Burkholderiaceae</taxon>
        <taxon>Paraburkholderia</taxon>
    </lineage>
</organism>
<evidence type="ECO:0000256" key="4">
    <source>
        <dbReference type="ARBA" id="ARBA00022692"/>
    </source>
</evidence>
<dbReference type="InterPro" id="IPR004681">
    <property type="entry name" value="TRAP_DctM"/>
</dbReference>
<feature type="domain" description="TRAP C4-dicarboxylate transport system permease DctM subunit" evidence="9">
    <location>
        <begin position="2"/>
        <end position="92"/>
    </location>
</feature>
<name>A0ABN7HXQ0_9BURK</name>
<evidence type="ECO:0000313" key="10">
    <source>
        <dbReference type="EMBL" id="CAD6543385.1"/>
    </source>
</evidence>
<evidence type="ECO:0000256" key="5">
    <source>
        <dbReference type="ARBA" id="ARBA00022989"/>
    </source>
</evidence>
<dbReference type="Proteomes" id="UP000656319">
    <property type="component" value="Unassembled WGS sequence"/>
</dbReference>
<dbReference type="PANTHER" id="PTHR33362:SF5">
    <property type="entry name" value="C4-DICARBOXYLATE TRAP TRANSPORTER LARGE PERMEASE PROTEIN DCTM"/>
    <property type="match status" value="1"/>
</dbReference>
<comment type="function">
    <text evidence="7">Part of the tripartite ATP-independent periplasmic (TRAP) transport system.</text>
</comment>
<gene>
    <name evidence="10" type="primary">siaT</name>
    <name evidence="10" type="ORF">LMG27952_04031</name>
</gene>
<evidence type="ECO:0000256" key="8">
    <source>
        <dbReference type="SAM" id="Phobius"/>
    </source>
</evidence>
<sequence length="102" mass="11049">MLGALIESLGMIVITVPLLAPVLSGYGIDPVWFGVVVVMFIEMGQITPPIGINLFVIQSISKGSITEVVQGTIPFHLIMFVLLALLMVFPQIALWLPTRMIG</sequence>
<feature type="transmembrane region" description="Helical" evidence="8">
    <location>
        <begin position="32"/>
        <end position="56"/>
    </location>
</feature>
<keyword evidence="4 8" id="KW-0812">Transmembrane</keyword>
<accession>A0ABN7HXQ0</accession>
<feature type="transmembrane region" description="Helical" evidence="8">
    <location>
        <begin position="9"/>
        <end position="26"/>
    </location>
</feature>
<reference evidence="10 11" key="1">
    <citation type="submission" date="2020-10" db="EMBL/GenBank/DDBJ databases">
        <authorList>
            <person name="Peeters C."/>
        </authorList>
    </citation>
    <scope>NUCLEOTIDE SEQUENCE [LARGE SCALE GENOMIC DNA]</scope>
    <source>
        <strain evidence="10 11">LMG 27952</strain>
    </source>
</reference>
<protein>
    <submittedName>
        <fullName evidence="10">Sialic acid TRAP transporter permease protein SiaT</fullName>
    </submittedName>
</protein>
<keyword evidence="7" id="KW-0813">Transport</keyword>
<keyword evidence="3 7" id="KW-0997">Cell inner membrane</keyword>
<dbReference type="Pfam" id="PF06808">
    <property type="entry name" value="DctM"/>
    <property type="match status" value="1"/>
</dbReference>
<proteinExistence type="predicted"/>
<dbReference type="RefSeq" id="WP_201697657.1">
    <property type="nucleotide sequence ID" value="NZ_CAJHCQ010000010.1"/>
</dbReference>
<dbReference type="InterPro" id="IPR010656">
    <property type="entry name" value="DctM"/>
</dbReference>
<evidence type="ECO:0000256" key="7">
    <source>
        <dbReference type="RuleBase" id="RU369079"/>
    </source>
</evidence>
<keyword evidence="2" id="KW-1003">Cell membrane</keyword>
<evidence type="ECO:0000256" key="2">
    <source>
        <dbReference type="ARBA" id="ARBA00022475"/>
    </source>
</evidence>
<feature type="transmembrane region" description="Helical" evidence="8">
    <location>
        <begin position="77"/>
        <end position="96"/>
    </location>
</feature>
<keyword evidence="6 8" id="KW-0472">Membrane</keyword>
<keyword evidence="11" id="KW-1185">Reference proteome</keyword>